<dbReference type="GeneID" id="20815204"/>
<protein>
    <submittedName>
        <fullName evidence="2">Uncharacterized protein</fullName>
    </submittedName>
</protein>
<organism evidence="2">
    <name type="scientific">Aphanomyces astaci</name>
    <name type="common">Crayfish plague agent</name>
    <dbReference type="NCBI Taxonomy" id="112090"/>
    <lineage>
        <taxon>Eukaryota</taxon>
        <taxon>Sar</taxon>
        <taxon>Stramenopiles</taxon>
        <taxon>Oomycota</taxon>
        <taxon>Saprolegniomycetes</taxon>
        <taxon>Saprolegniales</taxon>
        <taxon>Verrucalvaceae</taxon>
        <taxon>Aphanomyces</taxon>
    </lineage>
</organism>
<proteinExistence type="predicted"/>
<dbReference type="OrthoDB" id="433924at2759"/>
<dbReference type="RefSeq" id="XP_009838977.1">
    <property type="nucleotide sequence ID" value="XM_009840675.1"/>
</dbReference>
<dbReference type="VEuPathDB" id="FungiDB:H257_13208"/>
<sequence>MNWMRGNIAQYTELVAPLTKLLDIAVKAADSRKKTALTRVAQSSVGWSGDHLECFDRMKGALKRMVLLTNPDPDKMGFDCLRTTGTRVELEHGQVPGPQAPALGADDDDVPEGLPDRSFPVESRSAWMSRRALVSPLRTEKFVWPTANVITEMQRGHPTCAKYASWSAEKCFRTAAGKIWVPGYTSDIQVPSAADTAAALMEWFGLSGVIRAWRDALATRRLAGGVTPGTVCPKPATGQPFGRRQRRRLLACLLHPSWPACYTPPGLPATPLLTGLVHPDELREQLVPPGATSLHHAYRLCLYCEGGGEVNEDLKAQIAFGDEGFYVEALQDLRLRDGVWEALITSWEPTQLIYEDVPVLFRLWTKARSNEDGVSEMIDDLTGDVATRSED</sequence>
<reference evidence="2" key="1">
    <citation type="submission" date="2013-12" db="EMBL/GenBank/DDBJ databases">
        <title>The Genome Sequence of Aphanomyces astaci APO3.</title>
        <authorList>
            <consortium name="The Broad Institute Genomics Platform"/>
            <person name="Russ C."/>
            <person name="Tyler B."/>
            <person name="van West P."/>
            <person name="Dieguez-Uribeondo J."/>
            <person name="Young S.K."/>
            <person name="Zeng Q."/>
            <person name="Gargeya S."/>
            <person name="Fitzgerald M."/>
            <person name="Abouelleil A."/>
            <person name="Alvarado L."/>
            <person name="Chapman S.B."/>
            <person name="Gainer-Dewar J."/>
            <person name="Goldberg J."/>
            <person name="Griggs A."/>
            <person name="Gujja S."/>
            <person name="Hansen M."/>
            <person name="Howarth C."/>
            <person name="Imamovic A."/>
            <person name="Ireland A."/>
            <person name="Larimer J."/>
            <person name="McCowan C."/>
            <person name="Murphy C."/>
            <person name="Pearson M."/>
            <person name="Poon T.W."/>
            <person name="Priest M."/>
            <person name="Roberts A."/>
            <person name="Saif S."/>
            <person name="Shea T."/>
            <person name="Sykes S."/>
            <person name="Wortman J."/>
            <person name="Nusbaum C."/>
            <person name="Birren B."/>
        </authorList>
    </citation>
    <scope>NUCLEOTIDE SEQUENCE [LARGE SCALE GENOMIC DNA]</scope>
    <source>
        <strain evidence="2">APO3</strain>
    </source>
</reference>
<feature type="region of interest" description="Disordered" evidence="1">
    <location>
        <begin position="92"/>
        <end position="111"/>
    </location>
</feature>
<evidence type="ECO:0000313" key="2">
    <source>
        <dbReference type="EMBL" id="ETV71544.1"/>
    </source>
</evidence>
<evidence type="ECO:0000256" key="1">
    <source>
        <dbReference type="SAM" id="MobiDB-lite"/>
    </source>
</evidence>
<dbReference type="AlphaFoldDB" id="W4FXP2"/>
<gene>
    <name evidence="2" type="ORF">H257_13208</name>
</gene>
<name>W4FXP2_APHAT</name>
<dbReference type="EMBL" id="KI913159">
    <property type="protein sequence ID" value="ETV71544.1"/>
    <property type="molecule type" value="Genomic_DNA"/>
</dbReference>
<accession>W4FXP2</accession>